<feature type="domain" description="Cyclin-like" evidence="5">
    <location>
        <begin position="60"/>
        <end position="166"/>
    </location>
</feature>
<protein>
    <recommendedName>
        <fullName evidence="2">RNA polymerase II holoenzyme cyclin-like subunit</fullName>
    </recommendedName>
</protein>
<feature type="domain" description="Cyclin-like" evidence="5">
    <location>
        <begin position="179"/>
        <end position="266"/>
    </location>
</feature>
<organism evidence="6 7">
    <name type="scientific">Cladonia borealis</name>
    <dbReference type="NCBI Taxonomy" id="184061"/>
    <lineage>
        <taxon>Eukaryota</taxon>
        <taxon>Fungi</taxon>
        <taxon>Dikarya</taxon>
        <taxon>Ascomycota</taxon>
        <taxon>Pezizomycotina</taxon>
        <taxon>Lecanoromycetes</taxon>
        <taxon>OSLEUM clade</taxon>
        <taxon>Lecanoromycetidae</taxon>
        <taxon>Lecanorales</taxon>
        <taxon>Lecanorineae</taxon>
        <taxon>Cladoniaceae</taxon>
        <taxon>Cladonia</taxon>
    </lineage>
</organism>
<dbReference type="Proteomes" id="UP001166286">
    <property type="component" value="Unassembled WGS sequence"/>
</dbReference>
<dbReference type="PIRSF" id="PIRSF036580">
    <property type="entry name" value="Cyclin_L"/>
    <property type="match status" value="1"/>
</dbReference>
<dbReference type="PANTHER" id="PTHR10026">
    <property type="entry name" value="CYCLIN"/>
    <property type="match status" value="1"/>
</dbReference>
<gene>
    <name evidence="6" type="ORF">JMJ35_004203</name>
</gene>
<dbReference type="SUPFAM" id="SSF47954">
    <property type="entry name" value="Cyclin-like"/>
    <property type="match status" value="2"/>
</dbReference>
<feature type="compositionally biased region" description="Acidic residues" evidence="4">
    <location>
        <begin position="425"/>
        <end position="434"/>
    </location>
</feature>
<feature type="compositionally biased region" description="Basic and acidic residues" evidence="4">
    <location>
        <begin position="298"/>
        <end position="307"/>
    </location>
</feature>
<dbReference type="GO" id="GO:0006357">
    <property type="term" value="P:regulation of transcription by RNA polymerase II"/>
    <property type="evidence" value="ECO:0007669"/>
    <property type="project" value="InterPro"/>
</dbReference>
<evidence type="ECO:0000313" key="6">
    <source>
        <dbReference type="EMBL" id="KAK0513217.1"/>
    </source>
</evidence>
<dbReference type="SMART" id="SM00385">
    <property type="entry name" value="CYCLIN"/>
    <property type="match status" value="2"/>
</dbReference>
<evidence type="ECO:0000256" key="4">
    <source>
        <dbReference type="SAM" id="MobiDB-lite"/>
    </source>
</evidence>
<dbReference type="Gene3D" id="1.10.472.10">
    <property type="entry name" value="Cyclin-like"/>
    <property type="match status" value="2"/>
</dbReference>
<evidence type="ECO:0000313" key="7">
    <source>
        <dbReference type="Proteomes" id="UP001166286"/>
    </source>
</evidence>
<comment type="similarity">
    <text evidence="1">Belongs to the cyclin family. Cyclin C subfamily.</text>
</comment>
<dbReference type="AlphaFoldDB" id="A0AA39R1J9"/>
<sequence>MPVPTEMDIPLRQPPALPSEILQIAETHWLFTEAELQRTPSILDGLSQEKEREFRSKGVNFILQVGIMLKLPQITLATASVFLHRFYMRHIMQSAPGRPGFHHYEVGATSLFLATKVEENCRKMKELVIACVRVAQKDPHKVVDEQDKEYWRWRDVILYNEDVMLEAICFDLSLEPPYKALFEFLVFFGEGENKRLRNAAWAFLNDSCLTTLCLLFPSRTIATSALYAAAKHCHVSFPDDEQGRPWWEMIDVKINDIRKACNYMADIYEGVPSKAGRESGMYEHTTLTAEEWDDKTRAMGLKGDDGRSPATIDGMLGSPLSSQGTDGRGAKRSLEDGGGITQESMANGAEYESNGHDSPRKRQRLDDDTAHSDRASAPPEQTQNSAPSNDGLGAQRSEQVHMNGATAPVMDKTDGGGLVSPKLEDDVEEGELEA</sequence>
<dbReference type="Pfam" id="PF00134">
    <property type="entry name" value="Cyclin_N"/>
    <property type="match status" value="1"/>
</dbReference>
<proteinExistence type="inferred from homology"/>
<reference evidence="6" key="1">
    <citation type="submission" date="2023-03" db="EMBL/GenBank/DDBJ databases">
        <title>Complete genome of Cladonia borealis.</title>
        <authorList>
            <person name="Park H."/>
        </authorList>
    </citation>
    <scope>NUCLEOTIDE SEQUENCE</scope>
    <source>
        <strain evidence="6">ANT050790</strain>
    </source>
</reference>
<dbReference type="FunFam" id="1.10.472.10:FF:000072">
    <property type="entry name" value="Cyclin Pch1"/>
    <property type="match status" value="1"/>
</dbReference>
<evidence type="ECO:0000256" key="3">
    <source>
        <dbReference type="RuleBase" id="RU000383"/>
    </source>
</evidence>
<feature type="region of interest" description="Disordered" evidence="4">
    <location>
        <begin position="298"/>
        <end position="434"/>
    </location>
</feature>
<dbReference type="CDD" id="cd20545">
    <property type="entry name" value="CYCLIN_SpCG1C-like_rpt1"/>
    <property type="match status" value="1"/>
</dbReference>
<dbReference type="InterPro" id="IPR043198">
    <property type="entry name" value="Cyclin/Ssn8"/>
</dbReference>
<accession>A0AA39R1J9</accession>
<keyword evidence="7" id="KW-1185">Reference proteome</keyword>
<evidence type="ECO:0000256" key="1">
    <source>
        <dbReference type="ARBA" id="ARBA00008638"/>
    </source>
</evidence>
<keyword evidence="3" id="KW-0195">Cyclin</keyword>
<comment type="caution">
    <text evidence="6">The sequence shown here is derived from an EMBL/GenBank/DDBJ whole genome shotgun (WGS) entry which is preliminary data.</text>
</comment>
<dbReference type="InterPro" id="IPR036915">
    <property type="entry name" value="Cyclin-like_sf"/>
</dbReference>
<dbReference type="InterPro" id="IPR013763">
    <property type="entry name" value="Cyclin-like_dom"/>
</dbReference>
<dbReference type="CDD" id="cd20546">
    <property type="entry name" value="CYCLIN_SpCG1C_ScCTK2-like_rpt2"/>
    <property type="match status" value="1"/>
</dbReference>
<feature type="compositionally biased region" description="Polar residues" evidence="4">
    <location>
        <begin position="379"/>
        <end position="388"/>
    </location>
</feature>
<dbReference type="GO" id="GO:0016538">
    <property type="term" value="F:cyclin-dependent protein serine/threonine kinase regulator activity"/>
    <property type="evidence" value="ECO:0007669"/>
    <property type="project" value="InterPro"/>
</dbReference>
<dbReference type="InterPro" id="IPR006671">
    <property type="entry name" value="Cyclin_N"/>
</dbReference>
<feature type="compositionally biased region" description="Basic and acidic residues" evidence="4">
    <location>
        <begin position="353"/>
        <end position="374"/>
    </location>
</feature>
<name>A0AA39R1J9_9LECA</name>
<dbReference type="EMBL" id="JAFEKC020000008">
    <property type="protein sequence ID" value="KAK0513217.1"/>
    <property type="molecule type" value="Genomic_DNA"/>
</dbReference>
<evidence type="ECO:0000256" key="2">
    <source>
        <dbReference type="ARBA" id="ARBA00014912"/>
    </source>
</evidence>
<evidence type="ECO:0000259" key="5">
    <source>
        <dbReference type="SMART" id="SM00385"/>
    </source>
</evidence>